<sequence length="244" mass="27707">MVRRAPPKDPEQTMVARAASDARPAVDPCLGSSGNQGEGRHPADSTDVPQTNLRDRVPTPGQQNYDTADLLSGNHRGRERPTSATANDPTPRSLPPMDPRLSFNFENASYDDLERHLPHRCQMARQFWARHVLCDGQEIEEFYSMHLNPLPRSTLRRIPPPLRYLRGLHYGALLENRREIRQIEIATGLPLDFLEELVDHGDIRLHEPTGYLLVASSALVTLPREVISRLRRFNGHPTRDRLLI</sequence>
<gene>
    <name evidence="2" type="ORF">GX50_03311</name>
</gene>
<reference evidence="2 3" key="1">
    <citation type="submission" date="2017-10" db="EMBL/GenBank/DDBJ databases">
        <title>Comparative genomics in systemic dimorphic fungi from Ajellomycetaceae.</title>
        <authorList>
            <person name="Munoz J.F."/>
            <person name="Mcewen J.G."/>
            <person name="Clay O.K."/>
            <person name="Cuomo C.A."/>
        </authorList>
    </citation>
    <scope>NUCLEOTIDE SEQUENCE [LARGE SCALE GENOMIC DNA]</scope>
    <source>
        <strain evidence="2 3">UAMH4076</strain>
    </source>
</reference>
<protein>
    <submittedName>
        <fullName evidence="2">Uncharacterized protein</fullName>
    </submittedName>
</protein>
<evidence type="ECO:0000313" key="2">
    <source>
        <dbReference type="EMBL" id="PGH33832.1"/>
    </source>
</evidence>
<keyword evidence="3" id="KW-1185">Reference proteome</keyword>
<dbReference type="VEuPathDB" id="FungiDB:EMCG_01755"/>
<name>A0A2B7ZLF7_9EURO</name>
<comment type="caution">
    <text evidence="2">The sequence shown here is derived from an EMBL/GenBank/DDBJ whole genome shotgun (WGS) entry which is preliminary data.</text>
</comment>
<proteinExistence type="predicted"/>
<organism evidence="2 3">
    <name type="scientific">[Emmonsia] crescens</name>
    <dbReference type="NCBI Taxonomy" id="73230"/>
    <lineage>
        <taxon>Eukaryota</taxon>
        <taxon>Fungi</taxon>
        <taxon>Dikarya</taxon>
        <taxon>Ascomycota</taxon>
        <taxon>Pezizomycotina</taxon>
        <taxon>Eurotiomycetes</taxon>
        <taxon>Eurotiomycetidae</taxon>
        <taxon>Onygenales</taxon>
        <taxon>Ajellomycetaceae</taxon>
        <taxon>Emergomyces</taxon>
    </lineage>
</organism>
<evidence type="ECO:0000313" key="3">
    <source>
        <dbReference type="Proteomes" id="UP000226031"/>
    </source>
</evidence>
<dbReference type="Proteomes" id="UP000226031">
    <property type="component" value="Unassembled WGS sequence"/>
</dbReference>
<accession>A0A2B7ZLF7</accession>
<feature type="region of interest" description="Disordered" evidence="1">
    <location>
        <begin position="1"/>
        <end position="100"/>
    </location>
</feature>
<feature type="compositionally biased region" description="Basic and acidic residues" evidence="1">
    <location>
        <begin position="1"/>
        <end position="11"/>
    </location>
</feature>
<evidence type="ECO:0000256" key="1">
    <source>
        <dbReference type="SAM" id="MobiDB-lite"/>
    </source>
</evidence>
<dbReference type="AlphaFoldDB" id="A0A2B7ZLF7"/>
<dbReference type="EMBL" id="PDND01000053">
    <property type="protein sequence ID" value="PGH33832.1"/>
    <property type="molecule type" value="Genomic_DNA"/>
</dbReference>